<dbReference type="PROSITE" id="PS51195">
    <property type="entry name" value="Q_MOTIF"/>
    <property type="match status" value="1"/>
</dbReference>
<feature type="compositionally biased region" description="Polar residues" evidence="8">
    <location>
        <begin position="17"/>
        <end position="41"/>
    </location>
</feature>
<dbReference type="InterPro" id="IPR027417">
    <property type="entry name" value="P-loop_NTPase"/>
</dbReference>
<dbReference type="InterPro" id="IPR044742">
    <property type="entry name" value="DEAD/DEAH_RhlB"/>
</dbReference>
<evidence type="ECO:0000256" key="6">
    <source>
        <dbReference type="PROSITE-ProRule" id="PRU00552"/>
    </source>
</evidence>
<feature type="region of interest" description="Disordered" evidence="8">
    <location>
        <begin position="17"/>
        <end position="43"/>
    </location>
</feature>
<dbReference type="CDD" id="cd00268">
    <property type="entry name" value="DEADc"/>
    <property type="match status" value="1"/>
</dbReference>
<dbReference type="PROSITE" id="PS51194">
    <property type="entry name" value="HELICASE_CTER"/>
    <property type="match status" value="1"/>
</dbReference>
<evidence type="ECO:0000259" key="11">
    <source>
        <dbReference type="PROSITE" id="PS51195"/>
    </source>
</evidence>
<comment type="caution">
    <text evidence="12">The sequence shown here is derived from an EMBL/GenBank/DDBJ whole genome shotgun (WGS) entry which is preliminary data.</text>
</comment>
<evidence type="ECO:0000256" key="2">
    <source>
        <dbReference type="ARBA" id="ARBA00022801"/>
    </source>
</evidence>
<feature type="region of interest" description="Disordered" evidence="8">
    <location>
        <begin position="419"/>
        <end position="472"/>
    </location>
</feature>
<feature type="compositionally biased region" description="Low complexity" evidence="8">
    <location>
        <begin position="446"/>
        <end position="463"/>
    </location>
</feature>
<evidence type="ECO:0000259" key="9">
    <source>
        <dbReference type="PROSITE" id="PS51192"/>
    </source>
</evidence>
<dbReference type="Proteomes" id="UP000095200">
    <property type="component" value="Unassembled WGS sequence"/>
</dbReference>
<evidence type="ECO:0000256" key="3">
    <source>
        <dbReference type="ARBA" id="ARBA00022806"/>
    </source>
</evidence>
<dbReference type="SMART" id="SM00490">
    <property type="entry name" value="HELICc"/>
    <property type="match status" value="1"/>
</dbReference>
<comment type="similarity">
    <text evidence="5 7">Belongs to the DEAD box helicase family.</text>
</comment>
<sequence length="472" mass="52416">MEQHAGKDIIHYMLTQRTTRTATHSQIRQPRNSQKAGQTQPDPKGVFARLIPELQKAVADKGYSHPTPIQEQAIPFLTKGQDIIGCAQTGTGKTAAFSLPILEYLFTNPKKRIPGNPRVLVLAPTRELAAQIDASIQDYSKYMRIHHTVIFGGVSQNPQVKALKRGLDILVATPGRLLDLMGQGYIDLSRIEIFVLDEADRMLDMGFLPDIRRVIAQLPVKRQSLFFSATMEKQIMDLATTLVTNPARVNIAPEQPAVERIVQKLYFVDKNAKPTLLNRLMQDASFKKVIVFTQMKHMANRVVAKLTSAGVSAAAIHGNKSQNARTQALNAYKKGKIRVLVATDIAARGIDVDGITHVINYDLPVEPETYVHRIGRTARAGAQGMAISFCSAPERDYLRSIERLLRKSVPVVMDHPFHSEEAKNATGAAARPAPRGQQTRSRRPRSQTSRIAPASPRSRQGQRTPRRSRRAS</sequence>
<dbReference type="PROSITE" id="PS51192">
    <property type="entry name" value="HELICASE_ATP_BIND_1"/>
    <property type="match status" value="1"/>
</dbReference>
<dbReference type="InterPro" id="IPR050079">
    <property type="entry name" value="DEAD_box_RNA_helicase"/>
</dbReference>
<dbReference type="PANTHER" id="PTHR47959">
    <property type="entry name" value="ATP-DEPENDENT RNA HELICASE RHLE-RELATED"/>
    <property type="match status" value="1"/>
</dbReference>
<dbReference type="GO" id="GO:0003676">
    <property type="term" value="F:nucleic acid binding"/>
    <property type="evidence" value="ECO:0007669"/>
    <property type="project" value="InterPro"/>
</dbReference>
<feature type="compositionally biased region" description="Low complexity" evidence="8">
    <location>
        <begin position="425"/>
        <end position="439"/>
    </location>
</feature>
<keyword evidence="3 7" id="KW-0347">Helicase</keyword>
<keyword evidence="1 7" id="KW-0547">Nucleotide-binding</keyword>
<organism evidence="12 13">
    <name type="scientific">Desulfoplanes formicivorans</name>
    <dbReference type="NCBI Taxonomy" id="1592317"/>
    <lineage>
        <taxon>Bacteria</taxon>
        <taxon>Pseudomonadati</taxon>
        <taxon>Thermodesulfobacteriota</taxon>
        <taxon>Desulfovibrionia</taxon>
        <taxon>Desulfovibrionales</taxon>
        <taxon>Desulfoplanaceae</taxon>
        <taxon>Desulfoplanes</taxon>
    </lineage>
</organism>
<accession>A0A194AHH0</accession>
<dbReference type="CDD" id="cd18787">
    <property type="entry name" value="SF2_C_DEAD"/>
    <property type="match status" value="1"/>
</dbReference>
<dbReference type="STRING" id="1592317.DPF_1242"/>
<dbReference type="InterPro" id="IPR001650">
    <property type="entry name" value="Helicase_C-like"/>
</dbReference>
<keyword evidence="2 7" id="KW-0378">Hydrolase</keyword>
<evidence type="ECO:0000313" key="12">
    <source>
        <dbReference type="EMBL" id="GAU08531.1"/>
    </source>
</evidence>
<dbReference type="PANTHER" id="PTHR47959:SF13">
    <property type="entry name" value="ATP-DEPENDENT RNA HELICASE RHLE"/>
    <property type="match status" value="1"/>
</dbReference>
<evidence type="ECO:0000256" key="1">
    <source>
        <dbReference type="ARBA" id="ARBA00022741"/>
    </source>
</evidence>
<evidence type="ECO:0000313" key="13">
    <source>
        <dbReference type="Proteomes" id="UP000095200"/>
    </source>
</evidence>
<dbReference type="SMART" id="SM00487">
    <property type="entry name" value="DEXDc"/>
    <property type="match status" value="1"/>
</dbReference>
<dbReference type="GO" id="GO:0005524">
    <property type="term" value="F:ATP binding"/>
    <property type="evidence" value="ECO:0007669"/>
    <property type="project" value="UniProtKB-KW"/>
</dbReference>
<proteinExistence type="inferred from homology"/>
<gene>
    <name evidence="12" type="ORF">DPF_1242</name>
</gene>
<dbReference type="GO" id="GO:0003724">
    <property type="term" value="F:RNA helicase activity"/>
    <property type="evidence" value="ECO:0007669"/>
    <property type="project" value="InterPro"/>
</dbReference>
<dbReference type="InterPro" id="IPR014014">
    <property type="entry name" value="RNA_helicase_DEAD_Q_motif"/>
</dbReference>
<dbReference type="InterPro" id="IPR014001">
    <property type="entry name" value="Helicase_ATP-bd"/>
</dbReference>
<dbReference type="AlphaFoldDB" id="A0A194AHH0"/>
<feature type="short sequence motif" description="Q motif" evidence="6">
    <location>
        <begin position="43"/>
        <end position="71"/>
    </location>
</feature>
<name>A0A194AHH0_9BACT</name>
<protein>
    <submittedName>
        <fullName evidence="12">DNA/RNA helicase, superfamily II</fullName>
    </submittedName>
</protein>
<dbReference type="InterPro" id="IPR000629">
    <property type="entry name" value="RNA-helicase_DEAD-box_CS"/>
</dbReference>
<evidence type="ECO:0000256" key="4">
    <source>
        <dbReference type="ARBA" id="ARBA00022840"/>
    </source>
</evidence>
<dbReference type="GO" id="GO:0016787">
    <property type="term" value="F:hydrolase activity"/>
    <property type="evidence" value="ECO:0007669"/>
    <property type="project" value="UniProtKB-KW"/>
</dbReference>
<reference evidence="13" key="1">
    <citation type="submission" date="2016-06" db="EMBL/GenBank/DDBJ databases">
        <title>Draft genome sequence of Desulfoplanes formicivorans strain Pf12B.</title>
        <authorList>
            <person name="Watanabe M."/>
            <person name="Kojima H."/>
            <person name="Fukui M."/>
        </authorList>
    </citation>
    <scope>NUCLEOTIDE SEQUENCE [LARGE SCALE GENOMIC DNA]</scope>
    <source>
        <strain evidence="13">Pf12B</strain>
    </source>
</reference>
<evidence type="ECO:0000259" key="10">
    <source>
        <dbReference type="PROSITE" id="PS51194"/>
    </source>
</evidence>
<evidence type="ECO:0000256" key="7">
    <source>
        <dbReference type="RuleBase" id="RU000492"/>
    </source>
</evidence>
<dbReference type="PROSITE" id="PS00039">
    <property type="entry name" value="DEAD_ATP_HELICASE"/>
    <property type="match status" value="1"/>
</dbReference>
<dbReference type="InterPro" id="IPR011545">
    <property type="entry name" value="DEAD/DEAH_box_helicase_dom"/>
</dbReference>
<dbReference type="EMBL" id="BDFE01000015">
    <property type="protein sequence ID" value="GAU08531.1"/>
    <property type="molecule type" value="Genomic_DNA"/>
</dbReference>
<dbReference type="Pfam" id="PF00270">
    <property type="entry name" value="DEAD"/>
    <property type="match status" value="1"/>
</dbReference>
<feature type="domain" description="Helicase C-terminal" evidence="10">
    <location>
        <begin position="260"/>
        <end position="423"/>
    </location>
</feature>
<dbReference type="SUPFAM" id="SSF52540">
    <property type="entry name" value="P-loop containing nucleoside triphosphate hydrolases"/>
    <property type="match status" value="1"/>
</dbReference>
<keyword evidence="4 7" id="KW-0067">ATP-binding</keyword>
<evidence type="ECO:0000256" key="5">
    <source>
        <dbReference type="ARBA" id="ARBA00038437"/>
    </source>
</evidence>
<evidence type="ECO:0000256" key="8">
    <source>
        <dbReference type="SAM" id="MobiDB-lite"/>
    </source>
</evidence>
<feature type="domain" description="DEAD-box RNA helicase Q" evidence="11">
    <location>
        <begin position="43"/>
        <end position="71"/>
    </location>
</feature>
<keyword evidence="13" id="KW-1185">Reference proteome</keyword>
<feature type="domain" description="Helicase ATP-binding" evidence="9">
    <location>
        <begin position="74"/>
        <end position="249"/>
    </location>
</feature>
<dbReference type="Pfam" id="PF00271">
    <property type="entry name" value="Helicase_C"/>
    <property type="match status" value="1"/>
</dbReference>
<dbReference type="Gene3D" id="3.40.50.300">
    <property type="entry name" value="P-loop containing nucleotide triphosphate hydrolases"/>
    <property type="match status" value="2"/>
</dbReference>
<dbReference type="GO" id="GO:0005829">
    <property type="term" value="C:cytosol"/>
    <property type="evidence" value="ECO:0007669"/>
    <property type="project" value="TreeGrafter"/>
</dbReference>